<evidence type="ECO:0000313" key="13">
    <source>
        <dbReference type="EMBL" id="KAK7867183.1"/>
    </source>
</evidence>
<sequence>MASEEVEDKKKPHRERHAGRKAEKKAKKKDKGTGEKQRNPKAFGFNSAAKAEKRFRRTQDIETKRQHIPLVDRTPVEPPPVIVAVVGPPKVGKSTLIQCLIKNFTRQPLTSLKGPVTIVSGKKRRLTIMECNNDINCMIDIAKVADLVLLLVDASFGFEMEIFEFLNICQVHGMPRIMGVLTHLDMLRRSNQLKRVKKTLKHRLWTEVYAGAKLFYLSGLLHGEYLRNEVKNLGRFISVMKFRPLVWRTSHPYLLVDRLEDITSPETVRQNPVVDREICLYGYVRGIPLNKNYSIHIPGGGDFKLNDVTYLPDPCPLPDKEKRRSLIEKERLIYAPFSGVGGIVYDKDAVYVELGGSHSHSHERKTSELVNSLMEVQEPLDKKMAHSELQLFSGAEPITSADVLGKSNRYHEESVYNSGRNRRKVVFENSVDGASSEGDDDVTDEEGMEVDSEEDSENDTIFDENESGEGDDDDDDDDEDENNDNNDEEEDSNNNDTERDKIVEVKRETTESGINGKQKLTKSIKSKISSSTKREGKTKKKYIWEDDEYCENNTNPAPTNQEDSDFKSPLKKKQICESSIENNISKKHQKKNQISAANAKLILAMGDVMNEDISDDDEIHSEGLCQEKSQGLIPSENARIHRKQNVDVTNKISECLALLEKKADKKTEKKLSADFSEGESESDSSDDEMYNDFMNNDNKDYESDKNSSNSEDEGEVVESSAVQWKSNLTERAANAFLDRQANRFSLWKLVYGEDKRSNLPDKDEGKEEEDDLGGLFRKVTKEQKQLQEERDLQDGKDCSKTRTTCGKDWNNPQSLLSITDCFVTGKWKESEDAEELLRLDDASVSGDSDVFGDFEDLETGEKHVAEKTNSAKLDSKKEDSADLSSLSKAELVEKKKKLKAKFDAEYDEGEGGFTYYDELKQEVSRQAEINKSEFEGMDEDLRVQLEGFRPGMYVRVELSNVPCELVTNFDPTFPLIIGGLLTGEENVGYVQVRIKKHRWHSRILKNCDPLIVSLGWRRFQTIPVFAKLEDNLRHRMLKYTPEHIACMAHFWGPITPQGSGFLALQDVANKEPGFRIAATGSVVELDKSVQVMKKLKLTGVPMKIYRKTAFIRGMFNSSLEVAKFEGAKLRTVSGIRGQIKRAFGKPEGSFRATFEDKILLSDIVFCRTWYRVEIPRLYNPVMSLLLPPDQKNAWQGMKTVGQLKREKGIRCEPALDSLYTPIEREPKVFPPLVIPRKLQKMLPYKSKPKVPVGVSAKRQVEKKRIAVVRDPKEQKVAHLIKALKVAYNTKQRQDKSAVTEKKAERKKLLEKEEMRMLKRRKELRKQVFRTLDKLEQKKTAEANTKSKKKTKSRK</sequence>
<dbReference type="Pfam" id="PF04950">
    <property type="entry name" value="RIBIOP_C"/>
    <property type="match status" value="1"/>
</dbReference>
<evidence type="ECO:0000256" key="3">
    <source>
        <dbReference type="ARBA" id="ARBA00022553"/>
    </source>
</evidence>
<keyword evidence="8" id="KW-0539">Nucleus</keyword>
<proteinExistence type="inferred from homology"/>
<feature type="compositionally biased region" description="Basic residues" evidence="11">
    <location>
        <begin position="1345"/>
        <end position="1354"/>
    </location>
</feature>
<dbReference type="GO" id="GO:0005654">
    <property type="term" value="C:nucleoplasm"/>
    <property type="evidence" value="ECO:0007669"/>
    <property type="project" value="UniProtKB-ARBA"/>
</dbReference>
<feature type="compositionally biased region" description="Polar residues" evidence="11">
    <location>
        <begin position="551"/>
        <end position="561"/>
    </location>
</feature>
<comment type="subcellular location">
    <subcellularLocation>
        <location evidence="1">Nucleus</location>
        <location evidence="1">Nucleolus</location>
    </subcellularLocation>
</comment>
<dbReference type="Pfam" id="PF08142">
    <property type="entry name" value="AARP2CN"/>
    <property type="match status" value="1"/>
</dbReference>
<dbReference type="InterPro" id="IPR027417">
    <property type="entry name" value="P-loop_NTPase"/>
</dbReference>
<evidence type="ECO:0000256" key="4">
    <source>
        <dbReference type="ARBA" id="ARBA00022741"/>
    </source>
</evidence>
<evidence type="ECO:0000256" key="7">
    <source>
        <dbReference type="ARBA" id="ARBA00023134"/>
    </source>
</evidence>
<reference evidence="13 14" key="1">
    <citation type="submission" date="2024-03" db="EMBL/GenBank/DDBJ databases">
        <title>The genome assembly and annotation of the cricket Gryllus longicercus Weissman &amp; Gray.</title>
        <authorList>
            <person name="Szrajer S."/>
            <person name="Gray D."/>
            <person name="Ylla G."/>
        </authorList>
    </citation>
    <scope>NUCLEOTIDE SEQUENCE [LARGE SCALE GENOMIC DNA]</scope>
    <source>
        <strain evidence="13">DAG 2021-001</strain>
        <tissue evidence="13">Whole body minus gut</tissue>
    </source>
</reference>
<dbReference type="InterPro" id="IPR030387">
    <property type="entry name" value="G_Bms1/Tsr1_dom"/>
</dbReference>
<keyword evidence="6" id="KW-0067">ATP-binding</keyword>
<evidence type="ECO:0000259" key="12">
    <source>
        <dbReference type="PROSITE" id="PS51714"/>
    </source>
</evidence>
<keyword evidence="3" id="KW-0597">Phosphoprotein</keyword>
<dbReference type="GO" id="GO:0000479">
    <property type="term" value="P:endonucleolytic cleavage of tricistronic rRNA transcript (SSU-rRNA, 5.8S rRNA, LSU-rRNA)"/>
    <property type="evidence" value="ECO:0007669"/>
    <property type="project" value="TreeGrafter"/>
</dbReference>
<feature type="compositionally biased region" description="Acidic residues" evidence="11">
    <location>
        <begin position="437"/>
        <end position="493"/>
    </location>
</feature>
<comment type="catalytic activity">
    <reaction evidence="9">
        <text>GTP + H2O = GDP + phosphate + H(+)</text>
        <dbReference type="Rhea" id="RHEA:19669"/>
        <dbReference type="ChEBI" id="CHEBI:15377"/>
        <dbReference type="ChEBI" id="CHEBI:15378"/>
        <dbReference type="ChEBI" id="CHEBI:37565"/>
        <dbReference type="ChEBI" id="CHEBI:43474"/>
        <dbReference type="ChEBI" id="CHEBI:58189"/>
    </reaction>
    <physiologicalReaction direction="left-to-right" evidence="9">
        <dbReference type="Rhea" id="RHEA:19670"/>
    </physiologicalReaction>
</comment>
<dbReference type="InterPro" id="IPR007034">
    <property type="entry name" value="BMS1_TSR1_C"/>
</dbReference>
<dbReference type="EMBL" id="JAZDUA010000125">
    <property type="protein sequence ID" value="KAK7867183.1"/>
    <property type="molecule type" value="Genomic_DNA"/>
</dbReference>
<dbReference type="InterPro" id="IPR037875">
    <property type="entry name" value="Bms1_N"/>
</dbReference>
<dbReference type="GO" id="GO:0032040">
    <property type="term" value="C:small-subunit processome"/>
    <property type="evidence" value="ECO:0007669"/>
    <property type="project" value="UniProtKB-ARBA"/>
</dbReference>
<dbReference type="SUPFAM" id="SSF52540">
    <property type="entry name" value="P-loop containing nucleoside triphosphate hydrolases"/>
    <property type="match status" value="1"/>
</dbReference>
<evidence type="ECO:0000313" key="14">
    <source>
        <dbReference type="Proteomes" id="UP001378592"/>
    </source>
</evidence>
<feature type="compositionally biased region" description="Basic and acidic residues" evidence="11">
    <location>
        <begin position="496"/>
        <end position="510"/>
    </location>
</feature>
<dbReference type="PANTHER" id="PTHR12858:SF2">
    <property type="entry name" value="RIBOSOME BIOGENESIS PROTEIN BMS1 HOMOLOG"/>
    <property type="match status" value="1"/>
</dbReference>
<dbReference type="Gene3D" id="3.40.50.300">
    <property type="entry name" value="P-loop containing nucleotide triphosphate hydrolases"/>
    <property type="match status" value="1"/>
</dbReference>
<evidence type="ECO:0000256" key="11">
    <source>
        <dbReference type="SAM" id="MobiDB-lite"/>
    </source>
</evidence>
<feature type="domain" description="Bms1-type G" evidence="12">
    <location>
        <begin position="79"/>
        <end position="243"/>
    </location>
</feature>
<evidence type="ECO:0000256" key="2">
    <source>
        <dbReference type="ARBA" id="ARBA00022517"/>
    </source>
</evidence>
<feature type="compositionally biased region" description="Basic and acidic residues" evidence="11">
    <location>
        <begin position="779"/>
        <end position="800"/>
    </location>
</feature>
<protein>
    <recommendedName>
        <fullName evidence="12">Bms1-type G domain-containing protein</fullName>
    </recommendedName>
</protein>
<dbReference type="CDD" id="cd01882">
    <property type="entry name" value="BMS1"/>
    <property type="match status" value="1"/>
</dbReference>
<feature type="compositionally biased region" description="Basic residues" evidence="11">
    <location>
        <begin position="11"/>
        <end position="30"/>
    </location>
</feature>
<keyword evidence="4" id="KW-0547">Nucleotide-binding</keyword>
<accession>A0AAN9W131</accession>
<evidence type="ECO:0000256" key="8">
    <source>
        <dbReference type="ARBA" id="ARBA00023242"/>
    </source>
</evidence>
<dbReference type="SMART" id="SM01362">
    <property type="entry name" value="DUF663"/>
    <property type="match status" value="1"/>
</dbReference>
<dbReference type="GO" id="GO:0034511">
    <property type="term" value="F:U3 snoRNA binding"/>
    <property type="evidence" value="ECO:0007669"/>
    <property type="project" value="TreeGrafter"/>
</dbReference>
<dbReference type="Proteomes" id="UP001378592">
    <property type="component" value="Unassembled WGS sequence"/>
</dbReference>
<evidence type="ECO:0000256" key="1">
    <source>
        <dbReference type="ARBA" id="ARBA00004604"/>
    </source>
</evidence>
<dbReference type="PANTHER" id="PTHR12858">
    <property type="entry name" value="RIBOSOME BIOGENESIS PROTEIN"/>
    <property type="match status" value="1"/>
</dbReference>
<comment type="similarity">
    <text evidence="10">Belongs to the TRAFAC class translation factor GTPase superfamily. Bms1-like GTPase family. BMS1 subfamily.</text>
</comment>
<dbReference type="GO" id="GO:0005525">
    <property type="term" value="F:GTP binding"/>
    <property type="evidence" value="ECO:0007669"/>
    <property type="project" value="UniProtKB-KW"/>
</dbReference>
<feature type="compositionally biased region" description="Acidic residues" evidence="11">
    <location>
        <begin position="676"/>
        <end position="690"/>
    </location>
</feature>
<dbReference type="FunFam" id="3.40.50.300:FF:000105">
    <property type="entry name" value="BMS1 ribosome biogenesis factor"/>
    <property type="match status" value="1"/>
</dbReference>
<comment type="caution">
    <text evidence="13">The sequence shown here is derived from an EMBL/GenBank/DDBJ whole genome shotgun (WGS) entry which is preliminary data.</text>
</comment>
<feature type="compositionally biased region" description="Basic and acidic residues" evidence="11">
    <location>
        <begin position="755"/>
        <end position="765"/>
    </location>
</feature>
<name>A0AAN9W131_9ORTH</name>
<dbReference type="GO" id="GO:0005524">
    <property type="term" value="F:ATP binding"/>
    <property type="evidence" value="ECO:0007669"/>
    <property type="project" value="UniProtKB-KW"/>
</dbReference>
<dbReference type="GO" id="GO:0030686">
    <property type="term" value="C:90S preribosome"/>
    <property type="evidence" value="ECO:0007669"/>
    <property type="project" value="TreeGrafter"/>
</dbReference>
<organism evidence="13 14">
    <name type="scientific">Gryllus longicercus</name>
    <dbReference type="NCBI Taxonomy" id="2509291"/>
    <lineage>
        <taxon>Eukaryota</taxon>
        <taxon>Metazoa</taxon>
        <taxon>Ecdysozoa</taxon>
        <taxon>Arthropoda</taxon>
        <taxon>Hexapoda</taxon>
        <taxon>Insecta</taxon>
        <taxon>Pterygota</taxon>
        <taxon>Neoptera</taxon>
        <taxon>Polyneoptera</taxon>
        <taxon>Orthoptera</taxon>
        <taxon>Ensifera</taxon>
        <taxon>Gryllidea</taxon>
        <taxon>Grylloidea</taxon>
        <taxon>Gryllidae</taxon>
        <taxon>Gryllinae</taxon>
        <taxon>Gryllus</taxon>
    </lineage>
</organism>
<feature type="region of interest" description="Disordered" evidence="11">
    <location>
        <begin position="428"/>
        <end position="571"/>
    </location>
</feature>
<evidence type="ECO:0000256" key="6">
    <source>
        <dbReference type="ARBA" id="ARBA00022840"/>
    </source>
</evidence>
<keyword evidence="5" id="KW-0378">Hydrolase</keyword>
<feature type="region of interest" description="Disordered" evidence="11">
    <location>
        <begin position="755"/>
        <end position="804"/>
    </location>
</feature>
<gene>
    <name evidence="13" type="ORF">R5R35_008379</name>
</gene>
<feature type="region of interest" description="Disordered" evidence="11">
    <location>
        <begin position="666"/>
        <end position="721"/>
    </location>
</feature>
<keyword evidence="2" id="KW-0690">Ribosome biogenesis</keyword>
<evidence type="ECO:0000256" key="5">
    <source>
        <dbReference type="ARBA" id="ARBA00022801"/>
    </source>
</evidence>
<dbReference type="GO" id="GO:0003924">
    <property type="term" value="F:GTPase activity"/>
    <property type="evidence" value="ECO:0007669"/>
    <property type="project" value="TreeGrafter"/>
</dbReference>
<feature type="region of interest" description="Disordered" evidence="11">
    <location>
        <begin position="1"/>
        <end position="49"/>
    </location>
</feature>
<dbReference type="GO" id="GO:0000462">
    <property type="term" value="P:maturation of SSU-rRNA from tricistronic rRNA transcript (SSU-rRNA, 5.8S rRNA, LSU-rRNA)"/>
    <property type="evidence" value="ECO:0007669"/>
    <property type="project" value="TreeGrafter"/>
</dbReference>
<keyword evidence="7" id="KW-0342">GTP-binding</keyword>
<dbReference type="InterPro" id="IPR039761">
    <property type="entry name" value="Bms1/Tsr1"/>
</dbReference>
<feature type="region of interest" description="Disordered" evidence="11">
    <location>
        <begin position="1333"/>
        <end position="1354"/>
    </location>
</feature>
<dbReference type="SMART" id="SM00785">
    <property type="entry name" value="AARP2CN"/>
    <property type="match status" value="1"/>
</dbReference>
<dbReference type="PROSITE" id="PS51714">
    <property type="entry name" value="G_BMS1"/>
    <property type="match status" value="1"/>
</dbReference>
<dbReference type="InterPro" id="IPR012948">
    <property type="entry name" value="AARP2CN"/>
</dbReference>
<keyword evidence="14" id="KW-1185">Reference proteome</keyword>
<evidence type="ECO:0000256" key="10">
    <source>
        <dbReference type="ARBA" id="ARBA00061391"/>
    </source>
</evidence>
<evidence type="ECO:0000256" key="9">
    <source>
        <dbReference type="ARBA" id="ARBA00049117"/>
    </source>
</evidence>